<dbReference type="PANTHER" id="PTHR30040:SF2">
    <property type="entry name" value="FAD:PROTEIN FMN TRANSFERASE"/>
    <property type="match status" value="1"/>
</dbReference>
<comment type="similarity">
    <text evidence="10">Belongs to the ApbE family.</text>
</comment>
<evidence type="ECO:0000313" key="12">
    <source>
        <dbReference type="EMBL" id="PXX52478.1"/>
    </source>
</evidence>
<sequence>MREVNFYAYETYCMVRIEERPDGPEVLSACRDIAMRVEQTLNMYDDESELSAMCRNYCPGVPYGVSEMLFYFLNINLNMAELCEGAFDPTVGALVRKWGIGSGKNVIPTEAELAALMKRTGYQHIRLLPEQCTAVIDIGGIIIDPGASGKGFAIDLIVDYLKEKKVRSACLDFGGNLYVMGSNIEENETHGVEKPGNGAWNIGIRHPDDPGKIMAQVYAKDQAVSTSSWYEHHFKRAGHIYSHLIDPSNGKTVESGLSSVTVLCDRAIYADIISTALYVLGEEKGKDVIGKLYKRTGIQTDYLACKYKR</sequence>
<evidence type="ECO:0000256" key="7">
    <source>
        <dbReference type="ARBA" id="ARBA00022842"/>
    </source>
</evidence>
<evidence type="ECO:0000256" key="9">
    <source>
        <dbReference type="ARBA" id="ARBA00048540"/>
    </source>
</evidence>
<evidence type="ECO:0000313" key="13">
    <source>
        <dbReference type="Proteomes" id="UP000248057"/>
    </source>
</evidence>
<organism evidence="12 13">
    <name type="scientific">Hungatella effluvii</name>
    <dbReference type="NCBI Taxonomy" id="1096246"/>
    <lineage>
        <taxon>Bacteria</taxon>
        <taxon>Bacillati</taxon>
        <taxon>Bacillota</taxon>
        <taxon>Clostridia</taxon>
        <taxon>Lachnospirales</taxon>
        <taxon>Lachnospiraceae</taxon>
        <taxon>Hungatella</taxon>
    </lineage>
</organism>
<keyword evidence="3 10" id="KW-0285">Flavoprotein</keyword>
<evidence type="ECO:0000256" key="3">
    <source>
        <dbReference type="ARBA" id="ARBA00022630"/>
    </source>
</evidence>
<proteinExistence type="inferred from homology"/>
<feature type="binding site" evidence="11">
    <location>
        <position position="147"/>
    </location>
    <ligand>
        <name>Mg(2+)</name>
        <dbReference type="ChEBI" id="CHEBI:18420"/>
    </ligand>
</feature>
<gene>
    <name evidence="12" type="ORF">DFR60_107164</name>
</gene>
<comment type="caution">
    <text evidence="12">The sequence shown here is derived from an EMBL/GenBank/DDBJ whole genome shotgun (WGS) entry which is preliminary data.</text>
</comment>
<comment type="catalytic activity">
    <reaction evidence="9 10">
        <text>L-threonyl-[protein] + FAD = FMN-L-threonyl-[protein] + AMP + H(+)</text>
        <dbReference type="Rhea" id="RHEA:36847"/>
        <dbReference type="Rhea" id="RHEA-COMP:11060"/>
        <dbReference type="Rhea" id="RHEA-COMP:11061"/>
        <dbReference type="ChEBI" id="CHEBI:15378"/>
        <dbReference type="ChEBI" id="CHEBI:30013"/>
        <dbReference type="ChEBI" id="CHEBI:57692"/>
        <dbReference type="ChEBI" id="CHEBI:74257"/>
        <dbReference type="ChEBI" id="CHEBI:456215"/>
        <dbReference type="EC" id="2.7.1.180"/>
    </reaction>
</comment>
<evidence type="ECO:0000256" key="1">
    <source>
        <dbReference type="ARBA" id="ARBA00011955"/>
    </source>
</evidence>
<dbReference type="PIRSF" id="PIRSF006268">
    <property type="entry name" value="ApbE"/>
    <property type="match status" value="1"/>
</dbReference>
<keyword evidence="4 10" id="KW-0808">Transferase</keyword>
<comment type="cofactor">
    <cofactor evidence="11">
        <name>Mg(2+)</name>
        <dbReference type="ChEBI" id="CHEBI:18420"/>
    </cofactor>
    <cofactor evidence="11">
        <name>Mn(2+)</name>
        <dbReference type="ChEBI" id="CHEBI:29035"/>
    </cofactor>
    <text evidence="11">Magnesium. Can also use manganese.</text>
</comment>
<dbReference type="Gene3D" id="3.10.520.10">
    <property type="entry name" value="ApbE-like domains"/>
    <property type="match status" value="1"/>
</dbReference>
<keyword evidence="6 10" id="KW-0274">FAD</keyword>
<keyword evidence="12" id="KW-0449">Lipoprotein</keyword>
<name>A0A2V3Y769_9FIRM</name>
<evidence type="ECO:0000256" key="6">
    <source>
        <dbReference type="ARBA" id="ARBA00022827"/>
    </source>
</evidence>
<dbReference type="AlphaFoldDB" id="A0A2V3Y769"/>
<dbReference type="PANTHER" id="PTHR30040">
    <property type="entry name" value="THIAMINE BIOSYNTHESIS LIPOPROTEIN APBE"/>
    <property type="match status" value="1"/>
</dbReference>
<dbReference type="EMBL" id="QJKD01000007">
    <property type="protein sequence ID" value="PXX52478.1"/>
    <property type="molecule type" value="Genomic_DNA"/>
</dbReference>
<dbReference type="EC" id="2.7.1.180" evidence="1 10"/>
<evidence type="ECO:0000256" key="8">
    <source>
        <dbReference type="ARBA" id="ARBA00031306"/>
    </source>
</evidence>
<protein>
    <recommendedName>
        <fullName evidence="2 10">FAD:protein FMN transferase</fullName>
        <ecNumber evidence="1 10">2.7.1.180</ecNumber>
    </recommendedName>
    <alternativeName>
        <fullName evidence="8 10">Flavin transferase</fullName>
    </alternativeName>
</protein>
<feature type="binding site" evidence="11">
    <location>
        <position position="275"/>
    </location>
    <ligand>
        <name>Mg(2+)</name>
        <dbReference type="ChEBI" id="CHEBI:18420"/>
    </ligand>
</feature>
<keyword evidence="5 10" id="KW-0479">Metal-binding</keyword>
<dbReference type="InterPro" id="IPR003374">
    <property type="entry name" value="ApbE-like_sf"/>
</dbReference>
<feature type="binding site" evidence="11">
    <location>
        <position position="271"/>
    </location>
    <ligand>
        <name>Mg(2+)</name>
        <dbReference type="ChEBI" id="CHEBI:18420"/>
    </ligand>
</feature>
<evidence type="ECO:0000256" key="2">
    <source>
        <dbReference type="ARBA" id="ARBA00016337"/>
    </source>
</evidence>
<evidence type="ECO:0000256" key="11">
    <source>
        <dbReference type="PIRSR" id="PIRSR006268-2"/>
    </source>
</evidence>
<keyword evidence="13" id="KW-1185">Reference proteome</keyword>
<dbReference type="GO" id="GO:0016740">
    <property type="term" value="F:transferase activity"/>
    <property type="evidence" value="ECO:0007669"/>
    <property type="project" value="UniProtKB-UniRule"/>
</dbReference>
<dbReference type="Proteomes" id="UP000248057">
    <property type="component" value="Unassembled WGS sequence"/>
</dbReference>
<evidence type="ECO:0000256" key="4">
    <source>
        <dbReference type="ARBA" id="ARBA00022679"/>
    </source>
</evidence>
<evidence type="ECO:0000256" key="5">
    <source>
        <dbReference type="ARBA" id="ARBA00022723"/>
    </source>
</evidence>
<keyword evidence="7 10" id="KW-0460">Magnesium</keyword>
<dbReference type="GO" id="GO:0046872">
    <property type="term" value="F:metal ion binding"/>
    <property type="evidence" value="ECO:0007669"/>
    <property type="project" value="UniProtKB-UniRule"/>
</dbReference>
<evidence type="ECO:0000256" key="10">
    <source>
        <dbReference type="PIRNR" id="PIRNR006268"/>
    </source>
</evidence>
<dbReference type="SUPFAM" id="SSF143631">
    <property type="entry name" value="ApbE-like"/>
    <property type="match status" value="1"/>
</dbReference>
<dbReference type="Pfam" id="PF02424">
    <property type="entry name" value="ApbE"/>
    <property type="match status" value="1"/>
</dbReference>
<reference evidence="12 13" key="1">
    <citation type="submission" date="2018-05" db="EMBL/GenBank/DDBJ databases">
        <title>Genomic Encyclopedia of Type Strains, Phase IV (KMG-IV): sequencing the most valuable type-strain genomes for metagenomic binning, comparative biology and taxonomic classification.</title>
        <authorList>
            <person name="Goeker M."/>
        </authorList>
    </citation>
    <scope>NUCLEOTIDE SEQUENCE [LARGE SCALE GENOMIC DNA]</scope>
    <source>
        <strain evidence="12 13">DSM 24995</strain>
    </source>
</reference>
<dbReference type="InterPro" id="IPR024932">
    <property type="entry name" value="ApbE"/>
</dbReference>
<dbReference type="RefSeq" id="WP_110323611.1">
    <property type="nucleotide sequence ID" value="NZ_QJKD01000007.1"/>
</dbReference>
<accession>A0A2V3Y769</accession>
<dbReference type="GeneID" id="86062273"/>